<keyword evidence="4" id="KW-1185">Reference proteome</keyword>
<reference evidence="3" key="1">
    <citation type="submission" date="2023-10" db="EMBL/GenBank/DDBJ databases">
        <title>Genome assembly of Pristionchus species.</title>
        <authorList>
            <person name="Yoshida K."/>
            <person name="Sommer R.J."/>
        </authorList>
    </citation>
    <scope>NUCLEOTIDE SEQUENCE</scope>
    <source>
        <strain evidence="3">RS0144</strain>
    </source>
</reference>
<dbReference type="Pfam" id="PF03194">
    <property type="entry name" value="LUC7"/>
    <property type="match status" value="1"/>
</dbReference>
<dbReference type="PANTHER" id="PTHR12375">
    <property type="entry name" value="RNA-BINDING PROTEIN LUC7-RELATED"/>
    <property type="match status" value="1"/>
</dbReference>
<dbReference type="Proteomes" id="UP001432027">
    <property type="component" value="Unassembled WGS sequence"/>
</dbReference>
<dbReference type="EMBL" id="BTSX01000003">
    <property type="protein sequence ID" value="GMS91187.1"/>
    <property type="molecule type" value="Genomic_DNA"/>
</dbReference>
<protein>
    <submittedName>
        <fullName evidence="3">Uncharacterized protein</fullName>
    </submittedName>
</protein>
<organism evidence="3 4">
    <name type="scientific">Pristionchus entomophagus</name>
    <dbReference type="NCBI Taxonomy" id="358040"/>
    <lineage>
        <taxon>Eukaryota</taxon>
        <taxon>Metazoa</taxon>
        <taxon>Ecdysozoa</taxon>
        <taxon>Nematoda</taxon>
        <taxon>Chromadorea</taxon>
        <taxon>Rhabditida</taxon>
        <taxon>Rhabditina</taxon>
        <taxon>Diplogasteromorpha</taxon>
        <taxon>Diplogasteroidea</taxon>
        <taxon>Neodiplogasteridae</taxon>
        <taxon>Pristionchus</taxon>
    </lineage>
</organism>
<evidence type="ECO:0000256" key="1">
    <source>
        <dbReference type="ARBA" id="ARBA00005655"/>
    </source>
</evidence>
<gene>
    <name evidence="3" type="ORF">PENTCL1PPCAC_13362</name>
</gene>
<dbReference type="AlphaFoldDB" id="A0AAV5TA40"/>
<dbReference type="GO" id="GO:0005685">
    <property type="term" value="C:U1 snRNP"/>
    <property type="evidence" value="ECO:0007669"/>
    <property type="project" value="InterPro"/>
</dbReference>
<accession>A0AAV5TA40</accession>
<dbReference type="GO" id="GO:0003729">
    <property type="term" value="F:mRNA binding"/>
    <property type="evidence" value="ECO:0007669"/>
    <property type="project" value="InterPro"/>
</dbReference>
<feature type="region of interest" description="Disordered" evidence="2">
    <location>
        <begin position="227"/>
        <end position="318"/>
    </location>
</feature>
<evidence type="ECO:0000313" key="4">
    <source>
        <dbReference type="Proteomes" id="UP001432027"/>
    </source>
</evidence>
<name>A0AAV5TA40_9BILA</name>
<feature type="compositionally biased region" description="Basic residues" evidence="2">
    <location>
        <begin position="302"/>
        <end position="318"/>
    </location>
</feature>
<comment type="caution">
    <text evidence="3">The sequence shown here is derived from an EMBL/GenBank/DDBJ whole genome shotgun (WGS) entry which is preliminary data.</text>
</comment>
<feature type="non-terminal residue" evidence="3">
    <location>
        <position position="1"/>
    </location>
</feature>
<dbReference type="GO" id="GO:0006376">
    <property type="term" value="P:mRNA splice site recognition"/>
    <property type="evidence" value="ECO:0007669"/>
    <property type="project" value="InterPro"/>
</dbReference>
<feature type="compositionally biased region" description="Basic and acidic residues" evidence="2">
    <location>
        <begin position="227"/>
        <end position="301"/>
    </location>
</feature>
<evidence type="ECO:0000313" key="3">
    <source>
        <dbReference type="EMBL" id="GMS91187.1"/>
    </source>
</evidence>
<proteinExistence type="inferred from homology"/>
<sequence length="318" mass="37295">FSMSARDAMAAMLDELMGPKRNASDNNTSFSFRDESVCKFALADFCPHDLFVHTKGDLGPCPLIHDDKLRLEYQASAEYGKLGYERRFLAFLERLNDDMQFTIKKEKDKLAAQYGGADKEKEQREIDEEIMKNEKMAEAAGARGDVEECKKFMDKIESLRLEKGRRDRIGESIMHREMEVCEICARRLIINDAPQRVEEHLTGKMHVGYIRIGETIAKLRETIDKYEKRPDRGGAEVERASSSDRRRDDRGGRGDDRRSSHRSDRSERGGGGGERERKRSRSRERDRDRRERRDRSRDRDRKRSRSRSKDRRDRDRRR</sequence>
<dbReference type="InterPro" id="IPR004882">
    <property type="entry name" value="Luc7-rel"/>
</dbReference>
<evidence type="ECO:0000256" key="2">
    <source>
        <dbReference type="SAM" id="MobiDB-lite"/>
    </source>
</evidence>
<comment type="similarity">
    <text evidence="1">Belongs to the Luc7 family.</text>
</comment>